<name>A0A0U0W8G2_MYCBE</name>
<sequence>MSLLWGLLPPRTVNGVRQDGYFAYATAANGKTYEIWPVGDPADITEVWALTLGDAGRSDDNDGDSSEENEGDDSDENDSGDSEDLGRFDDFEKAQLAAELHDIAHPPDTTTTS</sequence>
<dbReference type="OrthoDB" id="9983260at2"/>
<organism evidence="2 3">
    <name type="scientific">Mycobacterium bohemicum DSM 44277</name>
    <dbReference type="NCBI Taxonomy" id="1236609"/>
    <lineage>
        <taxon>Bacteria</taxon>
        <taxon>Bacillati</taxon>
        <taxon>Actinomycetota</taxon>
        <taxon>Actinomycetes</taxon>
        <taxon>Mycobacteriales</taxon>
        <taxon>Mycobacteriaceae</taxon>
        <taxon>Mycobacterium</taxon>
    </lineage>
</organism>
<gene>
    <name evidence="2" type="ORF">BN971_02175</name>
</gene>
<evidence type="ECO:0000313" key="3">
    <source>
        <dbReference type="Proteomes" id="UP000198875"/>
    </source>
</evidence>
<dbReference type="AlphaFoldDB" id="A0A0U0W8G2"/>
<feature type="compositionally biased region" description="Acidic residues" evidence="1">
    <location>
        <begin position="61"/>
        <end position="83"/>
    </location>
</feature>
<evidence type="ECO:0000313" key="2">
    <source>
        <dbReference type="EMBL" id="CPR10901.1"/>
    </source>
</evidence>
<proteinExistence type="predicted"/>
<dbReference type="EMBL" id="CSTD01000002">
    <property type="protein sequence ID" value="CPR10901.1"/>
    <property type="molecule type" value="Genomic_DNA"/>
</dbReference>
<reference evidence="2 3" key="1">
    <citation type="submission" date="2015-03" db="EMBL/GenBank/DDBJ databases">
        <authorList>
            <person name="Murphy D."/>
        </authorList>
    </citation>
    <scope>NUCLEOTIDE SEQUENCE [LARGE SCALE GENOMIC DNA]</scope>
    <source>
        <strain evidence="2 3">DSM 44277</strain>
    </source>
</reference>
<dbReference type="Proteomes" id="UP000198875">
    <property type="component" value="Unassembled WGS sequence"/>
</dbReference>
<accession>A0A0U0W8G2</accession>
<evidence type="ECO:0000256" key="1">
    <source>
        <dbReference type="SAM" id="MobiDB-lite"/>
    </source>
</evidence>
<dbReference type="RefSeq" id="WP_085183361.1">
    <property type="nucleotide sequence ID" value="NZ_CSTD01000002.1"/>
</dbReference>
<protein>
    <submittedName>
        <fullName evidence="2">Uncharacterized protein</fullName>
    </submittedName>
</protein>
<feature type="region of interest" description="Disordered" evidence="1">
    <location>
        <begin position="51"/>
        <end position="91"/>
    </location>
</feature>